<dbReference type="AlphaFoldDB" id="A0A6M8SY78"/>
<gene>
    <name evidence="2" type="ORF">HQN60_08335</name>
</gene>
<dbReference type="RefSeq" id="WP_173533211.1">
    <property type="nucleotide sequence ID" value="NZ_CP054143.1"/>
</dbReference>
<name>A0A6M8SY78_9NEIS</name>
<keyword evidence="3" id="KW-1185">Reference proteome</keyword>
<protein>
    <recommendedName>
        <fullName evidence="4">Cupin domain-containing protein</fullName>
    </recommendedName>
</protein>
<dbReference type="EMBL" id="CP054143">
    <property type="protein sequence ID" value="QKJ66707.1"/>
    <property type="molecule type" value="Genomic_DNA"/>
</dbReference>
<sequence length="174" mass="18888">MNAIRVLGQITIPESLKRNLGEIRQTRSSAFAAKGVIEVHYYPQGNPNLPTGDAWQLDAEKTAFGIALLNRLGLAPEYMHDANLMGYAQLDPHTDIGFLVQDEPVAFLHVVLQGEGVLRMTGASNPLEQATAVSEGMVFILNPEIEHAFGDCSDILFSISMVVPRAKMAGLTLV</sequence>
<dbReference type="InterPro" id="IPR037923">
    <property type="entry name" value="HTH-like"/>
</dbReference>
<evidence type="ECO:0000313" key="3">
    <source>
        <dbReference type="Proteomes" id="UP000504844"/>
    </source>
</evidence>
<dbReference type="SUPFAM" id="SSF51215">
    <property type="entry name" value="Regulatory protein AraC"/>
    <property type="match status" value="1"/>
</dbReference>
<keyword evidence="1" id="KW-0238">DNA-binding</keyword>
<dbReference type="KEGG" id="dee:HQN60_08335"/>
<dbReference type="Proteomes" id="UP000504844">
    <property type="component" value="Chromosome"/>
</dbReference>
<organism evidence="2 3">
    <name type="scientific">Deefgea piscis</name>
    <dbReference type="NCBI Taxonomy" id="2739061"/>
    <lineage>
        <taxon>Bacteria</taxon>
        <taxon>Pseudomonadati</taxon>
        <taxon>Pseudomonadota</taxon>
        <taxon>Betaproteobacteria</taxon>
        <taxon>Neisseriales</taxon>
        <taxon>Chitinibacteraceae</taxon>
        <taxon>Deefgea</taxon>
    </lineage>
</organism>
<proteinExistence type="predicted"/>
<dbReference type="GO" id="GO:0003677">
    <property type="term" value="F:DNA binding"/>
    <property type="evidence" value="ECO:0007669"/>
    <property type="project" value="UniProtKB-KW"/>
</dbReference>
<evidence type="ECO:0000313" key="2">
    <source>
        <dbReference type="EMBL" id="QKJ66707.1"/>
    </source>
</evidence>
<evidence type="ECO:0008006" key="4">
    <source>
        <dbReference type="Google" id="ProtNLM"/>
    </source>
</evidence>
<reference evidence="2 3" key="1">
    <citation type="submission" date="2020-05" db="EMBL/GenBank/DDBJ databases">
        <title>Complete genome sequence of Deefgea sp. D17.</title>
        <authorList>
            <person name="Bae J.-W."/>
            <person name="Han J.E."/>
        </authorList>
    </citation>
    <scope>NUCLEOTIDE SEQUENCE [LARGE SCALE GENOMIC DNA]</scope>
    <source>
        <strain evidence="2 3">D17</strain>
    </source>
</reference>
<evidence type="ECO:0000256" key="1">
    <source>
        <dbReference type="ARBA" id="ARBA00023125"/>
    </source>
</evidence>
<accession>A0A6M8SY78</accession>